<reference evidence="2 3" key="1">
    <citation type="journal article" date="2024" name="IMA Fungus">
        <title>IMA Genome - F19 : A genome assembly and annotation guide to empower mycologists, including annotated draft genome sequences of Ceratocystis pirilliformis, Diaporthe australafricana, Fusarium ophioides, Paecilomyces lecythidis, and Sporothrix stenoceras.</title>
        <authorList>
            <person name="Aylward J."/>
            <person name="Wilson A.M."/>
            <person name="Visagie C.M."/>
            <person name="Spraker J."/>
            <person name="Barnes I."/>
            <person name="Buitendag C."/>
            <person name="Ceriani C."/>
            <person name="Del Mar Angel L."/>
            <person name="du Plessis D."/>
            <person name="Fuchs T."/>
            <person name="Gasser K."/>
            <person name="Kramer D."/>
            <person name="Li W."/>
            <person name="Munsamy K."/>
            <person name="Piso A."/>
            <person name="Price J.L."/>
            <person name="Sonnekus B."/>
            <person name="Thomas C."/>
            <person name="van der Nest A."/>
            <person name="van Dijk A."/>
            <person name="van Heerden A."/>
            <person name="van Vuuren N."/>
            <person name="Yilmaz N."/>
            <person name="Duong T.A."/>
            <person name="van der Merwe N.A."/>
            <person name="Wingfield M.J."/>
            <person name="Wingfield B.D."/>
        </authorList>
    </citation>
    <scope>NUCLEOTIDE SEQUENCE [LARGE SCALE GENOMIC DNA]</scope>
    <source>
        <strain evidence="2 3">CMW 18167</strain>
    </source>
</reference>
<proteinExistence type="predicted"/>
<gene>
    <name evidence="2" type="ORF">Plec18167_005469</name>
</gene>
<accession>A0ABR3XIW8</accession>
<organism evidence="2 3">
    <name type="scientific">Paecilomyces lecythidis</name>
    <dbReference type="NCBI Taxonomy" id="3004212"/>
    <lineage>
        <taxon>Eukaryota</taxon>
        <taxon>Fungi</taxon>
        <taxon>Dikarya</taxon>
        <taxon>Ascomycota</taxon>
        <taxon>Pezizomycotina</taxon>
        <taxon>Eurotiomycetes</taxon>
        <taxon>Eurotiomycetidae</taxon>
        <taxon>Eurotiales</taxon>
        <taxon>Thermoascaceae</taxon>
        <taxon>Paecilomyces</taxon>
    </lineage>
</organism>
<protein>
    <recommendedName>
        <fullName evidence="4">LEA domain protein</fullName>
    </recommendedName>
</protein>
<evidence type="ECO:0000313" key="3">
    <source>
        <dbReference type="Proteomes" id="UP001583193"/>
    </source>
</evidence>
<evidence type="ECO:0000313" key="2">
    <source>
        <dbReference type="EMBL" id="KAL1875533.1"/>
    </source>
</evidence>
<evidence type="ECO:0000256" key="1">
    <source>
        <dbReference type="SAM" id="MobiDB-lite"/>
    </source>
</evidence>
<evidence type="ECO:0008006" key="4">
    <source>
        <dbReference type="Google" id="ProtNLM"/>
    </source>
</evidence>
<dbReference type="EMBL" id="JAVDPF010000017">
    <property type="protein sequence ID" value="KAL1875533.1"/>
    <property type="molecule type" value="Genomic_DNA"/>
</dbReference>
<sequence>MSFIARVAPLSARVSANTTAPVLSVARSRFVSSTASNQKGPVETTKETLKKVDRTISDAAVKGIEKGEKVTSKAKETVGVQGSKAKGEAAEFTGEAKGKAQELTGEAKGKAEELAGEAKGKAKEASSKLS</sequence>
<dbReference type="Proteomes" id="UP001583193">
    <property type="component" value="Unassembled WGS sequence"/>
</dbReference>
<name>A0ABR3XIW8_9EURO</name>
<feature type="compositionally biased region" description="Basic and acidic residues" evidence="1">
    <location>
        <begin position="67"/>
        <end position="76"/>
    </location>
</feature>
<keyword evidence="3" id="KW-1185">Reference proteome</keyword>
<feature type="compositionally biased region" description="Basic and acidic residues" evidence="1">
    <location>
        <begin position="85"/>
        <end position="130"/>
    </location>
</feature>
<comment type="caution">
    <text evidence="2">The sequence shown here is derived from an EMBL/GenBank/DDBJ whole genome shotgun (WGS) entry which is preliminary data.</text>
</comment>
<feature type="region of interest" description="Disordered" evidence="1">
    <location>
        <begin position="67"/>
        <end position="130"/>
    </location>
</feature>